<evidence type="ECO:0000313" key="2">
    <source>
        <dbReference type="Proteomes" id="UP000278063"/>
    </source>
</evidence>
<protein>
    <submittedName>
        <fullName evidence="1">Uncharacterized protein</fullName>
    </submittedName>
</protein>
<proteinExistence type="predicted"/>
<dbReference type="Proteomes" id="UP000278063">
    <property type="component" value="Unassembled WGS sequence"/>
</dbReference>
<gene>
    <name evidence="1" type="ORF">D8849_09855</name>
</gene>
<sequence length="256" mass="31202">MEITFNLDKLRGIDFIRPLDWKSLEKLHNDVNRENWEMFFRPSELEKVFTSTLKITSRDLREFLDDVFGISMSVDSTNNRNQLNAIIKKYAPTKRGHRTILNYYQFRDLILSDDFNRFVLRKQDESKSNNKRLMYEELMYLQVNKFKESNLYQEQKKKDTIYYASALSLVEGFDQVLKQYYSMFLDLWHIQQVDYRYIEAPAETKQMLDIISYRFRQKSPLVYKFDSRDDVYNTDKNQIIEWFLRDVERWANNEIK</sequence>
<evidence type="ECO:0000313" key="1">
    <source>
        <dbReference type="EMBL" id="RSI85027.1"/>
    </source>
</evidence>
<name>A0A3R9IAS7_STRMT</name>
<organism evidence="1 2">
    <name type="scientific">Streptococcus mitis</name>
    <dbReference type="NCBI Taxonomy" id="28037"/>
    <lineage>
        <taxon>Bacteria</taxon>
        <taxon>Bacillati</taxon>
        <taxon>Bacillota</taxon>
        <taxon>Bacilli</taxon>
        <taxon>Lactobacillales</taxon>
        <taxon>Streptococcaceae</taxon>
        <taxon>Streptococcus</taxon>
        <taxon>Streptococcus mitis group</taxon>
    </lineage>
</organism>
<comment type="caution">
    <text evidence="1">The sequence shown here is derived from an EMBL/GenBank/DDBJ whole genome shotgun (WGS) entry which is preliminary data.</text>
</comment>
<dbReference type="AlphaFoldDB" id="A0A3R9IAS7"/>
<accession>A0A3R9IAS7</accession>
<dbReference type="EMBL" id="RJNW01000012">
    <property type="protein sequence ID" value="RSI85027.1"/>
    <property type="molecule type" value="Genomic_DNA"/>
</dbReference>
<reference evidence="1 2" key="1">
    <citation type="submission" date="2018-11" db="EMBL/GenBank/DDBJ databases">
        <title>Species Designations Belie Phenotypic and Genotypic Heterogeneity in Oral Streptococci.</title>
        <authorList>
            <person name="Velsko I."/>
        </authorList>
    </citation>
    <scope>NUCLEOTIDE SEQUENCE [LARGE SCALE GENOMIC DNA]</scope>
    <source>
        <strain evidence="1 2">KLC01</strain>
    </source>
</reference>
<dbReference type="RefSeq" id="WP_115904957.1">
    <property type="nucleotide sequence ID" value="NZ_RJNW01000012.1"/>
</dbReference>